<organism evidence="7 8">
    <name type="scientific">Fomitopsis schrenkii</name>
    <name type="common">Brown rot fungus</name>
    <dbReference type="NCBI Taxonomy" id="2126942"/>
    <lineage>
        <taxon>Eukaryota</taxon>
        <taxon>Fungi</taxon>
        <taxon>Dikarya</taxon>
        <taxon>Basidiomycota</taxon>
        <taxon>Agaricomycotina</taxon>
        <taxon>Agaricomycetes</taxon>
        <taxon>Polyporales</taxon>
        <taxon>Fomitopsis</taxon>
    </lineage>
</organism>
<dbReference type="EMBL" id="KE504171">
    <property type="protein sequence ID" value="EPS97909.1"/>
    <property type="molecule type" value="Genomic_DNA"/>
</dbReference>
<comment type="similarity">
    <text evidence="1">Belongs to the aldo/keto reductase family.</text>
</comment>
<dbReference type="eggNOG" id="KOG1577">
    <property type="taxonomic scope" value="Eukaryota"/>
</dbReference>
<dbReference type="OrthoDB" id="416253at2759"/>
<evidence type="ECO:0000259" key="6">
    <source>
        <dbReference type="Pfam" id="PF00248"/>
    </source>
</evidence>
<dbReference type="InterPro" id="IPR023210">
    <property type="entry name" value="NADP_OxRdtase_dom"/>
</dbReference>
<dbReference type="SUPFAM" id="SSF51430">
    <property type="entry name" value="NAD(P)-linked oxidoreductase"/>
    <property type="match status" value="1"/>
</dbReference>
<dbReference type="HOGENOM" id="CLU_023205_0_1_1"/>
<dbReference type="InterPro" id="IPR020471">
    <property type="entry name" value="AKR"/>
</dbReference>
<dbReference type="Proteomes" id="UP000015241">
    <property type="component" value="Unassembled WGS sequence"/>
</dbReference>
<accession>S8FHM6</accession>
<evidence type="ECO:0000256" key="3">
    <source>
        <dbReference type="PIRSR" id="PIRSR000097-1"/>
    </source>
</evidence>
<sequence>MTSRVLSLGTTATLSSGYNIPLLGLGVYENDDCVPACIAALKHGYRHIDSARYYQNEDQVGRAVRGSGVPREEVFVTTKIYDPHHGYESTVRAVDESLQCFSFDYIDLYLIHSPLSGKQRRLETWRALLDLQKAGKLRTVGVSNYGMKHLDEIRDAGLEVPAVNQIEVHPFCQQRPIVEYCREHGIFVQAYCPLVRGQLGDPVLQDVARKYNKDVAQILVRWSLQHGFNPLPKSSRPERVVSNADVYDFDISVEDMAKIDALDQGAAGATSWNPVDSE</sequence>
<dbReference type="GO" id="GO:0016491">
    <property type="term" value="F:oxidoreductase activity"/>
    <property type="evidence" value="ECO:0007669"/>
    <property type="project" value="UniProtKB-KW"/>
</dbReference>
<gene>
    <name evidence="7" type="ORF">FOMPIDRAFT_1031751</name>
</gene>
<dbReference type="CDD" id="cd19071">
    <property type="entry name" value="AKR_AKR1-5-like"/>
    <property type="match status" value="1"/>
</dbReference>
<feature type="active site" description="Proton donor" evidence="3">
    <location>
        <position position="54"/>
    </location>
</feature>
<proteinExistence type="inferred from homology"/>
<evidence type="ECO:0000256" key="1">
    <source>
        <dbReference type="ARBA" id="ARBA00007905"/>
    </source>
</evidence>
<feature type="binding site" evidence="4">
    <location>
        <position position="112"/>
    </location>
    <ligand>
        <name>substrate</name>
    </ligand>
</feature>
<protein>
    <recommendedName>
        <fullName evidence="6">NADP-dependent oxidoreductase domain-containing protein</fullName>
    </recommendedName>
</protein>
<evidence type="ECO:0000256" key="4">
    <source>
        <dbReference type="PIRSR" id="PIRSR000097-2"/>
    </source>
</evidence>
<evidence type="ECO:0000313" key="7">
    <source>
        <dbReference type="EMBL" id="EPS97909.1"/>
    </source>
</evidence>
<dbReference type="PROSITE" id="PS00798">
    <property type="entry name" value="ALDOKETO_REDUCTASE_1"/>
    <property type="match status" value="1"/>
</dbReference>
<dbReference type="PANTHER" id="PTHR43827">
    <property type="entry name" value="2,5-DIKETO-D-GLUCONIC ACID REDUCTASE"/>
    <property type="match status" value="1"/>
</dbReference>
<dbReference type="STRING" id="743788.S8FHM6"/>
<keyword evidence="2" id="KW-0560">Oxidoreductase</keyword>
<feature type="domain" description="NADP-dependent oxidoreductase" evidence="6">
    <location>
        <begin position="29"/>
        <end position="263"/>
    </location>
</feature>
<dbReference type="AlphaFoldDB" id="S8FHM6"/>
<dbReference type="InParanoid" id="S8FHM6"/>
<dbReference type="FunFam" id="3.20.20.100:FF:000015">
    <property type="entry name" value="Oxidoreductase, aldo/keto reductase family"/>
    <property type="match status" value="1"/>
</dbReference>
<dbReference type="InterPro" id="IPR018170">
    <property type="entry name" value="Aldo/ket_reductase_CS"/>
</dbReference>
<dbReference type="PRINTS" id="PR00069">
    <property type="entry name" value="ALDKETRDTASE"/>
</dbReference>
<reference evidence="7 8" key="1">
    <citation type="journal article" date="2012" name="Science">
        <title>The Paleozoic origin of enzymatic lignin decomposition reconstructed from 31 fungal genomes.</title>
        <authorList>
            <person name="Floudas D."/>
            <person name="Binder M."/>
            <person name="Riley R."/>
            <person name="Barry K."/>
            <person name="Blanchette R.A."/>
            <person name="Henrissat B."/>
            <person name="Martinez A.T."/>
            <person name="Otillar R."/>
            <person name="Spatafora J.W."/>
            <person name="Yadav J.S."/>
            <person name="Aerts A."/>
            <person name="Benoit I."/>
            <person name="Boyd A."/>
            <person name="Carlson A."/>
            <person name="Copeland A."/>
            <person name="Coutinho P.M."/>
            <person name="de Vries R.P."/>
            <person name="Ferreira P."/>
            <person name="Findley K."/>
            <person name="Foster B."/>
            <person name="Gaskell J."/>
            <person name="Glotzer D."/>
            <person name="Gorecki P."/>
            <person name="Heitman J."/>
            <person name="Hesse C."/>
            <person name="Hori C."/>
            <person name="Igarashi K."/>
            <person name="Jurgens J.A."/>
            <person name="Kallen N."/>
            <person name="Kersten P."/>
            <person name="Kohler A."/>
            <person name="Kuees U."/>
            <person name="Kumar T.K.A."/>
            <person name="Kuo A."/>
            <person name="LaButti K."/>
            <person name="Larrondo L.F."/>
            <person name="Lindquist E."/>
            <person name="Ling A."/>
            <person name="Lombard V."/>
            <person name="Lucas S."/>
            <person name="Lundell T."/>
            <person name="Martin R."/>
            <person name="McLaughlin D.J."/>
            <person name="Morgenstern I."/>
            <person name="Morin E."/>
            <person name="Murat C."/>
            <person name="Nagy L.G."/>
            <person name="Nolan M."/>
            <person name="Ohm R.A."/>
            <person name="Patyshakuliyeva A."/>
            <person name="Rokas A."/>
            <person name="Ruiz-Duenas F.J."/>
            <person name="Sabat G."/>
            <person name="Salamov A."/>
            <person name="Samejima M."/>
            <person name="Schmutz J."/>
            <person name="Slot J.C."/>
            <person name="St John F."/>
            <person name="Stenlid J."/>
            <person name="Sun H."/>
            <person name="Sun S."/>
            <person name="Syed K."/>
            <person name="Tsang A."/>
            <person name="Wiebenga A."/>
            <person name="Young D."/>
            <person name="Pisabarro A."/>
            <person name="Eastwood D.C."/>
            <person name="Martin F."/>
            <person name="Cullen D."/>
            <person name="Grigoriev I.V."/>
            <person name="Hibbett D.S."/>
        </authorList>
    </citation>
    <scope>NUCLEOTIDE SEQUENCE</scope>
    <source>
        <strain evidence="8">FP-58527</strain>
    </source>
</reference>
<evidence type="ECO:0000313" key="8">
    <source>
        <dbReference type="Proteomes" id="UP000015241"/>
    </source>
</evidence>
<dbReference type="PANTHER" id="PTHR43827:SF13">
    <property type="entry name" value="ALDO_KETO REDUCTASE FAMILY PROTEIN"/>
    <property type="match status" value="1"/>
</dbReference>
<dbReference type="InterPro" id="IPR036812">
    <property type="entry name" value="NAD(P)_OxRdtase_dom_sf"/>
</dbReference>
<evidence type="ECO:0000256" key="5">
    <source>
        <dbReference type="PIRSR" id="PIRSR000097-3"/>
    </source>
</evidence>
<keyword evidence="8" id="KW-1185">Reference proteome</keyword>
<dbReference type="PIRSF" id="PIRSF000097">
    <property type="entry name" value="AKR"/>
    <property type="match status" value="1"/>
</dbReference>
<name>S8FHM6_FOMSC</name>
<dbReference type="Pfam" id="PF00248">
    <property type="entry name" value="Aldo_ket_red"/>
    <property type="match status" value="1"/>
</dbReference>
<dbReference type="Gene3D" id="3.20.20.100">
    <property type="entry name" value="NADP-dependent oxidoreductase domain"/>
    <property type="match status" value="1"/>
</dbReference>
<evidence type="ECO:0000256" key="2">
    <source>
        <dbReference type="ARBA" id="ARBA00023002"/>
    </source>
</evidence>
<feature type="site" description="Lowers pKa of active site Tyr" evidence="5">
    <location>
        <position position="79"/>
    </location>
</feature>